<proteinExistence type="predicted"/>
<evidence type="ECO:0000313" key="2">
    <source>
        <dbReference type="Proteomes" id="UP001162156"/>
    </source>
</evidence>
<organism evidence="1 2">
    <name type="scientific">Rhamnusium bicolor</name>
    <dbReference type="NCBI Taxonomy" id="1586634"/>
    <lineage>
        <taxon>Eukaryota</taxon>
        <taxon>Metazoa</taxon>
        <taxon>Ecdysozoa</taxon>
        <taxon>Arthropoda</taxon>
        <taxon>Hexapoda</taxon>
        <taxon>Insecta</taxon>
        <taxon>Pterygota</taxon>
        <taxon>Neoptera</taxon>
        <taxon>Endopterygota</taxon>
        <taxon>Coleoptera</taxon>
        <taxon>Polyphaga</taxon>
        <taxon>Cucujiformia</taxon>
        <taxon>Chrysomeloidea</taxon>
        <taxon>Cerambycidae</taxon>
        <taxon>Lepturinae</taxon>
        <taxon>Rhagiini</taxon>
        <taxon>Rhamnusium</taxon>
    </lineage>
</organism>
<comment type="caution">
    <text evidence="1">The sequence shown here is derived from an EMBL/GenBank/DDBJ whole genome shotgun (WGS) entry which is preliminary data.</text>
</comment>
<evidence type="ECO:0000313" key="1">
    <source>
        <dbReference type="EMBL" id="KAJ8932626.1"/>
    </source>
</evidence>
<sequence length="177" mass="20683">MRPCDSFKIMLRSIFSLIQNIIDSDKEYNNRKSGTVIYLVSNPDNSLNMDLEIDGKPRENLRSLRDNEPEEAGSTFKITTEQGDMVTCKHFTDKKIVPKIGNKKEDEKLCEEYKEMVEKVGERTIFTNNEEIIGDREVGEEIKKLDEWDETKVHDLLTRIPMKQAKVFEKGKRVEMY</sequence>
<name>A0AAV8X207_9CUCU</name>
<keyword evidence="2" id="KW-1185">Reference proteome</keyword>
<protein>
    <submittedName>
        <fullName evidence="1">Uncharacterized protein</fullName>
    </submittedName>
</protein>
<dbReference type="AlphaFoldDB" id="A0AAV8X207"/>
<gene>
    <name evidence="1" type="ORF">NQ314_014556</name>
</gene>
<dbReference type="EMBL" id="JANEYF010003999">
    <property type="protein sequence ID" value="KAJ8932626.1"/>
    <property type="molecule type" value="Genomic_DNA"/>
</dbReference>
<reference evidence="1" key="1">
    <citation type="journal article" date="2023" name="Insect Mol. Biol.">
        <title>Genome sequencing provides insights into the evolution of gene families encoding plant cell wall-degrading enzymes in longhorned beetles.</title>
        <authorList>
            <person name="Shin N.R."/>
            <person name="Okamura Y."/>
            <person name="Kirsch R."/>
            <person name="Pauchet Y."/>
        </authorList>
    </citation>
    <scope>NUCLEOTIDE SEQUENCE</scope>
    <source>
        <strain evidence="1">RBIC_L_NR</strain>
    </source>
</reference>
<accession>A0AAV8X207</accession>
<dbReference type="Proteomes" id="UP001162156">
    <property type="component" value="Unassembled WGS sequence"/>
</dbReference>